<accession>A0ABW1YW49</accession>
<sequence length="102" mass="11097">MALALVKLLPTLVGWIGQKVSVGTEKARAAIEKQAAIADGWAPQIIVLFWFYPFIAAYIPVEALQVSAAAGLKMLKDAPDWHFEILAGITVAVLGVKRVRRK</sequence>
<feature type="transmembrane region" description="Helical" evidence="1">
    <location>
        <begin position="81"/>
        <end position="99"/>
    </location>
</feature>
<keyword evidence="1" id="KW-0472">Membrane</keyword>
<dbReference type="EMBL" id="JBHSVR010000001">
    <property type="protein sequence ID" value="MFC6631656.1"/>
    <property type="molecule type" value="Genomic_DNA"/>
</dbReference>
<keyword evidence="1" id="KW-0812">Transmembrane</keyword>
<dbReference type="Proteomes" id="UP001596425">
    <property type="component" value="Unassembled WGS sequence"/>
</dbReference>
<keyword evidence="4" id="KW-1185">Reference proteome</keyword>
<organism evidence="3 4">
    <name type="scientific">Microbulbifer taiwanensis</name>
    <dbReference type="NCBI Taxonomy" id="986746"/>
    <lineage>
        <taxon>Bacteria</taxon>
        <taxon>Pseudomonadati</taxon>
        <taxon>Pseudomonadota</taxon>
        <taxon>Gammaproteobacteria</taxon>
        <taxon>Cellvibrionales</taxon>
        <taxon>Microbulbiferaceae</taxon>
        <taxon>Microbulbifer</taxon>
    </lineage>
</organism>
<comment type="caution">
    <text evidence="3">The sequence shown here is derived from an EMBL/GenBank/DDBJ whole genome shotgun (WGS) entry which is preliminary data.</text>
</comment>
<reference evidence="4" key="2">
    <citation type="journal article" date="2019" name="Int. J. Syst. Evol. Microbiol.">
        <title>The Global Catalogue of Microorganisms (GCM) 10K type strain sequencing project: providing services to taxonomists for standard genome sequencing and annotation.</title>
        <authorList>
            <consortium name="The Broad Institute Genomics Platform"/>
            <consortium name="The Broad Institute Genome Sequencing Center for Infectious Disease"/>
            <person name="Wu L."/>
            <person name="Ma J."/>
        </authorList>
    </citation>
    <scope>NUCLEOTIDE SEQUENCE [LARGE SCALE GENOMIC DNA]</scope>
    <source>
        <strain evidence="4">CGMCC 1.13718</strain>
    </source>
</reference>
<reference evidence="3" key="3">
    <citation type="submission" date="2024-09" db="EMBL/GenBank/DDBJ databases">
        <authorList>
            <person name="Sun Q."/>
            <person name="Mori K."/>
        </authorList>
    </citation>
    <scope>NUCLEOTIDE SEQUENCE</scope>
    <source>
        <strain evidence="3">CCM 7856</strain>
    </source>
</reference>
<gene>
    <name evidence="2" type="ORF">ACFQBM_00080</name>
    <name evidence="3" type="ORF">ACFQBM_21135</name>
</gene>
<name>A0ABW1YW49_9GAMM</name>
<protein>
    <submittedName>
        <fullName evidence="3">Uncharacterized protein</fullName>
    </submittedName>
</protein>
<proteinExistence type="predicted"/>
<dbReference type="EMBL" id="JBHSVR010000001">
    <property type="protein sequence ID" value="MFC6635782.1"/>
    <property type="molecule type" value="Genomic_DNA"/>
</dbReference>
<feature type="transmembrane region" description="Helical" evidence="1">
    <location>
        <begin position="41"/>
        <end position="61"/>
    </location>
</feature>
<evidence type="ECO:0000313" key="4">
    <source>
        <dbReference type="Proteomes" id="UP001596425"/>
    </source>
</evidence>
<evidence type="ECO:0000313" key="2">
    <source>
        <dbReference type="EMBL" id="MFC6631656.1"/>
    </source>
</evidence>
<keyword evidence="1" id="KW-1133">Transmembrane helix</keyword>
<evidence type="ECO:0000313" key="3">
    <source>
        <dbReference type="EMBL" id="MFC6635782.1"/>
    </source>
</evidence>
<evidence type="ECO:0000256" key="1">
    <source>
        <dbReference type="SAM" id="Phobius"/>
    </source>
</evidence>
<reference evidence="3" key="1">
    <citation type="journal article" date="2014" name="Int. J. Syst. Evol. Microbiol.">
        <title>Complete genome of a new Firmicutes species belonging to the dominant human colonic microbiota ('Ruminococcus bicirculans') reveals two chromosomes and a selective capacity to utilize plant glucans.</title>
        <authorList>
            <consortium name="NISC Comparative Sequencing Program"/>
            <person name="Wegmann U."/>
            <person name="Louis P."/>
            <person name="Goesmann A."/>
            <person name="Henrissat B."/>
            <person name="Duncan S.H."/>
            <person name="Flint H.J."/>
        </authorList>
    </citation>
    <scope>NUCLEOTIDE SEQUENCE</scope>
    <source>
        <strain evidence="3">CCM 7856</strain>
    </source>
</reference>
<dbReference type="RefSeq" id="WP_193195121.1">
    <property type="nucleotide sequence ID" value="NZ_JACZFR010000080.1"/>
</dbReference>